<evidence type="ECO:0000256" key="3">
    <source>
        <dbReference type="ARBA" id="ARBA00022729"/>
    </source>
</evidence>
<dbReference type="Pfam" id="PF07813">
    <property type="entry name" value="LTXXQ"/>
    <property type="match status" value="1"/>
</dbReference>
<comment type="caution">
    <text evidence="7">The sequence shown here is derived from an EMBL/GenBank/DDBJ whole genome shotgun (WGS) entry which is preliminary data.</text>
</comment>
<dbReference type="Gene3D" id="1.20.120.1490">
    <property type="match status" value="1"/>
</dbReference>
<feature type="compositionally biased region" description="Basic and acidic residues" evidence="5">
    <location>
        <begin position="171"/>
        <end position="183"/>
    </location>
</feature>
<dbReference type="EMBL" id="JAZIBG010000017">
    <property type="protein sequence ID" value="MEF7613357.1"/>
    <property type="molecule type" value="Genomic_DNA"/>
</dbReference>
<evidence type="ECO:0000256" key="4">
    <source>
        <dbReference type="ARBA" id="ARBA00022764"/>
    </source>
</evidence>
<evidence type="ECO:0000256" key="1">
    <source>
        <dbReference type="ARBA" id="ARBA00004418"/>
    </source>
</evidence>
<comment type="subcellular location">
    <subcellularLocation>
        <location evidence="1">Periplasm</location>
    </subcellularLocation>
</comment>
<feature type="chain" id="PRO_5043993055" evidence="6">
    <location>
        <begin position="28"/>
        <end position="183"/>
    </location>
</feature>
<evidence type="ECO:0000313" key="8">
    <source>
        <dbReference type="Proteomes" id="UP001336250"/>
    </source>
</evidence>
<comment type="similarity">
    <text evidence="2">Belongs to the CpxP/Spy family.</text>
</comment>
<sequence length="183" mass="19626">MMTTALSLSPSARRVAAGLLLAGAALAAPFASRAEAPPPPPGPHSMGGGLMGGWMMSGRGLDRMLDGVKATPEQREQIRKIADAAGADLKSQREAARGLRQQSVALFTAPTIDAAAAESLRQQMLAQQDQRSRRMLQAMLDVGNVLTPEQRQQLAERAAERRDGGHRHRPGERGPRGEREHRG</sequence>
<name>A0AAW9Q9H1_9BURK</name>
<dbReference type="PIRSF" id="PIRSF034445">
    <property type="entry name" value="CpxP_Spy"/>
    <property type="match status" value="1"/>
</dbReference>
<dbReference type="PANTHER" id="PTHR38102:SF1">
    <property type="entry name" value="PERIPLASMIC CHAPERONE SPY"/>
    <property type="match status" value="1"/>
</dbReference>
<protein>
    <submittedName>
        <fullName evidence="7">Spy/CpxP family protein refolding chaperone</fullName>
    </submittedName>
</protein>
<evidence type="ECO:0000256" key="6">
    <source>
        <dbReference type="SAM" id="SignalP"/>
    </source>
</evidence>
<feature type="signal peptide" evidence="6">
    <location>
        <begin position="1"/>
        <end position="27"/>
    </location>
</feature>
<gene>
    <name evidence="7" type="ORF">V4F39_05485</name>
</gene>
<dbReference type="GO" id="GO:0051082">
    <property type="term" value="F:unfolded protein binding"/>
    <property type="evidence" value="ECO:0007669"/>
    <property type="project" value="TreeGrafter"/>
</dbReference>
<evidence type="ECO:0000313" key="7">
    <source>
        <dbReference type="EMBL" id="MEF7613357.1"/>
    </source>
</evidence>
<dbReference type="AlphaFoldDB" id="A0AAW9Q9H1"/>
<evidence type="ECO:0000256" key="5">
    <source>
        <dbReference type="SAM" id="MobiDB-lite"/>
    </source>
</evidence>
<dbReference type="PANTHER" id="PTHR38102">
    <property type="entry name" value="PERIPLASMIC CHAPERONE SPY"/>
    <property type="match status" value="1"/>
</dbReference>
<evidence type="ECO:0000256" key="2">
    <source>
        <dbReference type="ARBA" id="ARBA00008441"/>
    </source>
</evidence>
<organism evidence="7 8">
    <name type="scientific">Aquincola agrisoli</name>
    <dbReference type="NCBI Taxonomy" id="3119538"/>
    <lineage>
        <taxon>Bacteria</taxon>
        <taxon>Pseudomonadati</taxon>
        <taxon>Pseudomonadota</taxon>
        <taxon>Betaproteobacteria</taxon>
        <taxon>Burkholderiales</taxon>
        <taxon>Sphaerotilaceae</taxon>
        <taxon>Aquincola</taxon>
    </lineage>
</organism>
<proteinExistence type="inferred from homology"/>
<feature type="region of interest" description="Disordered" evidence="5">
    <location>
        <begin position="143"/>
        <end position="183"/>
    </location>
</feature>
<dbReference type="InterPro" id="IPR012899">
    <property type="entry name" value="LTXXQ"/>
</dbReference>
<dbReference type="Proteomes" id="UP001336250">
    <property type="component" value="Unassembled WGS sequence"/>
</dbReference>
<dbReference type="GO" id="GO:0030288">
    <property type="term" value="C:outer membrane-bounded periplasmic space"/>
    <property type="evidence" value="ECO:0007669"/>
    <property type="project" value="TreeGrafter"/>
</dbReference>
<dbReference type="RefSeq" id="WP_332288297.1">
    <property type="nucleotide sequence ID" value="NZ_JAZIBG010000017.1"/>
</dbReference>
<keyword evidence="3 6" id="KW-0732">Signal</keyword>
<keyword evidence="4" id="KW-0574">Periplasm</keyword>
<accession>A0AAW9Q9H1</accession>
<keyword evidence="8" id="KW-1185">Reference proteome</keyword>
<reference evidence="7 8" key="1">
    <citation type="submission" date="2024-02" db="EMBL/GenBank/DDBJ databases">
        <title>Genome sequence of Aquincola sp. MAHUQ-54.</title>
        <authorList>
            <person name="Huq M.A."/>
        </authorList>
    </citation>
    <scope>NUCLEOTIDE SEQUENCE [LARGE SCALE GENOMIC DNA]</scope>
    <source>
        <strain evidence="7 8">MAHUQ-54</strain>
    </source>
</reference>
<dbReference type="CDD" id="cd09916">
    <property type="entry name" value="CpxP_like"/>
    <property type="match status" value="1"/>
</dbReference>
<dbReference type="InterPro" id="IPR052211">
    <property type="entry name" value="Cpx_auxiliary_protein"/>
</dbReference>